<dbReference type="PROSITE" id="PS00330">
    <property type="entry name" value="HEMOLYSIN_CALCIUM"/>
    <property type="match status" value="3"/>
</dbReference>
<dbReference type="OrthoDB" id="5469761at2"/>
<dbReference type="RefSeq" id="WP_144236687.1">
    <property type="nucleotide sequence ID" value="NZ_VJWA01000001.1"/>
</dbReference>
<protein>
    <submittedName>
        <fullName evidence="3">Endonuclease/exonuclease/phosphatase</fullName>
    </submittedName>
</protein>
<keyword evidence="4" id="KW-1185">Reference proteome</keyword>
<keyword evidence="3" id="KW-0269">Exonuclease</keyword>
<dbReference type="CDD" id="cd04486">
    <property type="entry name" value="YhcR_OBF_like"/>
    <property type="match status" value="1"/>
</dbReference>
<dbReference type="InterPro" id="IPR014755">
    <property type="entry name" value="Cu-Rt/internalin_Ig-like"/>
</dbReference>
<keyword evidence="3" id="KW-0378">Hydrolase</keyword>
<organism evidence="3 4">
    <name type="scientific">Glacieibacterium frigidum</name>
    <dbReference type="NCBI Taxonomy" id="2593303"/>
    <lineage>
        <taxon>Bacteria</taxon>
        <taxon>Pseudomonadati</taxon>
        <taxon>Pseudomonadota</taxon>
        <taxon>Alphaproteobacteria</taxon>
        <taxon>Sphingomonadales</taxon>
        <taxon>Sphingosinicellaceae</taxon>
        <taxon>Glacieibacterium</taxon>
    </lineage>
</organism>
<dbReference type="InterPro" id="IPR011049">
    <property type="entry name" value="Serralysin-like_metalloprot_C"/>
</dbReference>
<dbReference type="NCBIfam" id="TIGR01965">
    <property type="entry name" value="VCBS_repeat"/>
    <property type="match status" value="1"/>
</dbReference>
<name>A0A552UIF0_9SPHN</name>
<proteinExistence type="predicted"/>
<dbReference type="Pfam" id="PF00353">
    <property type="entry name" value="HemolysinCabind"/>
    <property type="match status" value="3"/>
</dbReference>
<dbReference type="InterPro" id="IPR001343">
    <property type="entry name" value="Hemolysn_Ca-bd"/>
</dbReference>
<dbReference type="Proteomes" id="UP000317894">
    <property type="component" value="Unassembled WGS sequence"/>
</dbReference>
<dbReference type="PANTHER" id="PTHR42834">
    <property type="entry name" value="ENDONUCLEASE/EXONUCLEASE/PHOSPHATASE FAMILY PROTEIN (AFU_ORTHOLOGUE AFUA_3G09210)"/>
    <property type="match status" value="1"/>
</dbReference>
<dbReference type="GO" id="GO:0005509">
    <property type="term" value="F:calcium ion binding"/>
    <property type="evidence" value="ECO:0007669"/>
    <property type="project" value="InterPro"/>
</dbReference>
<dbReference type="InterPro" id="IPR018511">
    <property type="entry name" value="Hemolysin-typ_Ca-bd_CS"/>
</dbReference>
<evidence type="ECO:0000313" key="4">
    <source>
        <dbReference type="Proteomes" id="UP000317894"/>
    </source>
</evidence>
<dbReference type="GO" id="GO:0007156">
    <property type="term" value="P:homophilic cell adhesion via plasma membrane adhesion molecules"/>
    <property type="evidence" value="ECO:0007669"/>
    <property type="project" value="InterPro"/>
</dbReference>
<reference evidence="3 4" key="1">
    <citation type="submission" date="2019-07" db="EMBL/GenBank/DDBJ databases">
        <title>Novel species isolated from glacier.</title>
        <authorList>
            <person name="Liu Q."/>
            <person name="Xin Y.-H."/>
        </authorList>
    </citation>
    <scope>NUCLEOTIDE SEQUENCE [LARGE SCALE GENOMIC DNA]</scope>
    <source>
        <strain evidence="3 4">LB1R16</strain>
    </source>
</reference>
<sequence length="1243" mass="127012">MTTTAFSLAGGNFSQDWSNIGLITANDVWSGVPSIVGYLGNGITSSTGVDPRTLTAATLGDVDVIANQTNTTINNGGVAEFEIANPVVALQGSGTANAPSLVIYLDATGRENLNFSVNIRDVDGGNADNSIQQVNVQYRLGDSGVWTNLPGGYIADATTGPNASTLITALNIALPGDTANAPLVEIRIMTTNAAGNDEWVGIDDILVTSTPQGADTVAPQLAASNPTTPSDNAVAVDGNVNLTIRFNEAVKAGTGSITISDGGSDIRVIDVTDTTQVSFSGSVLTINPAADLLAGRTYDVTFGSGVVLDTANNAFAGIAQDAFDFTVFDASAILTIGAIQGLGHTSAYAGTRVVTEGVVTAVDTNGFYIQSADGAGDGDVRTSDGIFVFTSSAPTVTAGQLIRVDGNVTEFRPGTAPDNATNLTITEIVAPTVTVLGTGTATAVLIGTGGRTPPTSVIDDDNFSSYDVTTDGIDFYESLEGQLVRIDNPMVVGPTNNFRETFVVVSDGAGATGISERGGITLSAGDNNPERIQLDDDTGLFTGFTGNYTIGDKLSAVTGIVNYGFGSYEVLVTQAVTFREDVSLGREQTTLVGDASHLTLASFNVENLDPTDPQEKFDLLALEITSGLKNPDIIGVQEIQDADGAGNGGNFSGAATAAKLIAAISAAGGPTYSYVEVAPTANNTTGGEPNGNIRNGYLYNDARVDYVEGSATLLNDSAFNGSRKPLIADFTFNGQTVTLVNIHSTSRGGSDPFFGSVQPPAQAGETARNAQGAAVKAFTDGVLAADPGARLAVLGDANGYYFEQSLSQLTADGKLTNLYSLLPVEERYSYLFEGNLQAFDNIIVSNALLGGAQFDVVHENSEQLEAAQPTDHDQPVARLLIAAPNTAPVAVADAVSVAEDASTTNLVSLLLANDGDVDFPAGDSLTIVSVGTSATQGSVQFDQATQSLIYVADAAAFDALNAGQTASDTFTYTVRDEGGLESTATVTVTVNGVDNDPIIGTNGADTINGTAFDDQIFGLGGADTLRGLGGNDYIDGGTGLDIIQGGAGNNILLGGEGNDIFAGEATQGVHTIDGNGGVDLFMINSSGEKVVVDLQAGTVTGGYATGSTLASVEMAQAVSQLASQVEIYGSSMANVAIGGRGNDVLDGRGGNDKLLGGLGADVLTGGAGNDVFVFRIGDAQGETITDFDGRGNAVGDTLSFEGFGPGAFLTNVGTEWTVHYGAKVETFTLVGVTSLAANDVVFG</sequence>
<dbReference type="InterPro" id="IPR002126">
    <property type="entry name" value="Cadherin-like_dom"/>
</dbReference>
<dbReference type="GO" id="GO:0004527">
    <property type="term" value="F:exonuclease activity"/>
    <property type="evidence" value="ECO:0007669"/>
    <property type="project" value="UniProtKB-KW"/>
</dbReference>
<keyword evidence="1" id="KW-0732">Signal</keyword>
<dbReference type="InterPro" id="IPR010221">
    <property type="entry name" value="VCBS_dom"/>
</dbReference>
<dbReference type="InterPro" id="IPR036691">
    <property type="entry name" value="Endo/exonu/phosph_ase_sf"/>
</dbReference>
<dbReference type="AlphaFoldDB" id="A0A552UIF0"/>
<dbReference type="Gene3D" id="3.60.10.10">
    <property type="entry name" value="Endonuclease/exonuclease/phosphatase"/>
    <property type="match status" value="1"/>
</dbReference>
<dbReference type="PRINTS" id="PR00313">
    <property type="entry name" value="CABNDNGRPT"/>
</dbReference>
<feature type="domain" description="Cadherin" evidence="2">
    <location>
        <begin position="889"/>
        <end position="999"/>
    </location>
</feature>
<dbReference type="EMBL" id="VJWA01000001">
    <property type="protein sequence ID" value="TRW17993.1"/>
    <property type="molecule type" value="Genomic_DNA"/>
</dbReference>
<dbReference type="Pfam" id="PF17963">
    <property type="entry name" value="Big_9"/>
    <property type="match status" value="1"/>
</dbReference>
<evidence type="ECO:0000256" key="1">
    <source>
        <dbReference type="ARBA" id="ARBA00022729"/>
    </source>
</evidence>
<dbReference type="Gene3D" id="2.60.40.1220">
    <property type="match status" value="1"/>
</dbReference>
<evidence type="ECO:0000313" key="3">
    <source>
        <dbReference type="EMBL" id="TRW17993.1"/>
    </source>
</evidence>
<dbReference type="PROSITE" id="PS50268">
    <property type="entry name" value="CADHERIN_2"/>
    <property type="match status" value="1"/>
</dbReference>
<dbReference type="InterPro" id="IPR032812">
    <property type="entry name" value="SbsA_Ig"/>
</dbReference>
<dbReference type="GO" id="GO:0016020">
    <property type="term" value="C:membrane"/>
    <property type="evidence" value="ECO:0007669"/>
    <property type="project" value="InterPro"/>
</dbReference>
<comment type="caution">
    <text evidence="3">The sequence shown here is derived from an EMBL/GenBank/DDBJ whole genome shotgun (WGS) entry which is preliminary data.</text>
</comment>
<keyword evidence="3" id="KW-0540">Nuclease</keyword>
<dbReference type="Gene3D" id="2.150.10.10">
    <property type="entry name" value="Serralysin-like metalloprotease, C-terminal"/>
    <property type="match status" value="2"/>
</dbReference>
<dbReference type="SUPFAM" id="SSF56219">
    <property type="entry name" value="DNase I-like"/>
    <property type="match status" value="1"/>
</dbReference>
<gene>
    <name evidence="3" type="ORF">FMM06_07720</name>
</gene>
<accession>A0A552UIF0</accession>
<keyword evidence="3" id="KW-0255">Endonuclease</keyword>
<dbReference type="PANTHER" id="PTHR42834:SF1">
    <property type="entry name" value="ENDONUCLEASE_EXONUCLEASE_PHOSPHATASE FAMILY PROTEIN (AFU_ORTHOLOGUE AFUA_3G09210)"/>
    <property type="match status" value="1"/>
</dbReference>
<dbReference type="Pfam" id="PF13205">
    <property type="entry name" value="Big_5"/>
    <property type="match status" value="1"/>
</dbReference>
<dbReference type="GO" id="GO:0004519">
    <property type="term" value="F:endonuclease activity"/>
    <property type="evidence" value="ECO:0007669"/>
    <property type="project" value="UniProtKB-KW"/>
</dbReference>
<evidence type="ECO:0000259" key="2">
    <source>
        <dbReference type="PROSITE" id="PS50268"/>
    </source>
</evidence>
<dbReference type="SUPFAM" id="SSF51120">
    <property type="entry name" value="beta-Roll"/>
    <property type="match status" value="2"/>
</dbReference>